<name>A0ACC2VY27_9TREE</name>
<evidence type="ECO:0000313" key="1">
    <source>
        <dbReference type="EMBL" id="KAJ9103785.1"/>
    </source>
</evidence>
<keyword evidence="2" id="KW-1185">Reference proteome</keyword>
<comment type="caution">
    <text evidence="1">The sequence shown here is derived from an EMBL/GenBank/DDBJ whole genome shotgun (WGS) entry which is preliminary data.</text>
</comment>
<sequence length="85" mass="9556">MAQIPRSFRLLEELEKGEKGLGNSSCSYGLKRKVNDMFTGRHVTLEIQHRLCVAKTRDGVKAQGVTVRWMCHMKLLNKGNQAAIA</sequence>
<accession>A0ACC2VY27</accession>
<evidence type="ECO:0000313" key="2">
    <source>
        <dbReference type="Proteomes" id="UP001227268"/>
    </source>
</evidence>
<organism evidence="1 2">
    <name type="scientific">Naganishia friedmannii</name>
    <dbReference type="NCBI Taxonomy" id="89922"/>
    <lineage>
        <taxon>Eukaryota</taxon>
        <taxon>Fungi</taxon>
        <taxon>Dikarya</taxon>
        <taxon>Basidiomycota</taxon>
        <taxon>Agaricomycotina</taxon>
        <taxon>Tremellomycetes</taxon>
        <taxon>Filobasidiales</taxon>
        <taxon>Filobasidiaceae</taxon>
        <taxon>Naganishia</taxon>
    </lineage>
</organism>
<protein>
    <submittedName>
        <fullName evidence="1">Uncharacterized protein</fullName>
    </submittedName>
</protein>
<proteinExistence type="predicted"/>
<reference evidence="1" key="1">
    <citation type="submission" date="2023-04" db="EMBL/GenBank/DDBJ databases">
        <title>Draft Genome sequencing of Naganishia species isolated from polar environments using Oxford Nanopore Technology.</title>
        <authorList>
            <person name="Leo P."/>
            <person name="Venkateswaran K."/>
        </authorList>
    </citation>
    <scope>NUCLEOTIDE SEQUENCE</scope>
    <source>
        <strain evidence="1">MNA-CCFEE 5423</strain>
    </source>
</reference>
<dbReference type="Proteomes" id="UP001227268">
    <property type="component" value="Unassembled WGS sequence"/>
</dbReference>
<dbReference type="EMBL" id="JASBWT010000006">
    <property type="protein sequence ID" value="KAJ9103785.1"/>
    <property type="molecule type" value="Genomic_DNA"/>
</dbReference>
<gene>
    <name evidence="1" type="ORF">QFC21_002247</name>
</gene>